<dbReference type="NCBIfam" id="TIGR00621">
    <property type="entry name" value="ssb"/>
    <property type="match status" value="1"/>
</dbReference>
<dbReference type="RefSeq" id="WP_113743282.1">
    <property type="nucleotide sequence ID" value="NZ_UAPU01000007.1"/>
</dbReference>
<dbReference type="CDD" id="cd04496">
    <property type="entry name" value="SSB_OBF"/>
    <property type="match status" value="1"/>
</dbReference>
<sequence length="256" mass="28225">MARGVNKVILIGNLGDEPLCRSTHSGCSVTNISMVTNEVRRNIDTGETTEYAEWHRVVMWGKLADIAKQYLHKGSQIYVEGKLRTRSFLDKQGQKRSVTEIVADEMQMLGSRQGPANSMGNGMPNNRRQNQMGGFNNQNMGNSIYGNEQPTLSQPQNNFNSMNNMGMSPMGGMNSMNSMQGMGSMGSYGQDNMSNIYGSMGNNDMPSDLDDREMMDGSHNSMMAENRNVQAPVISGGVNENKVDKQPSLDVDEIPF</sequence>
<dbReference type="InterPro" id="IPR012340">
    <property type="entry name" value="NA-bd_OB-fold"/>
</dbReference>
<dbReference type="AlphaFoldDB" id="A0A2X0V3K1"/>
<dbReference type="InterPro" id="IPR000424">
    <property type="entry name" value="Primosome_PriB/ssb"/>
</dbReference>
<comment type="caution">
    <text evidence="2">Lacks conserved residue(s) required for the propagation of feature annotation.</text>
</comment>
<dbReference type="PANTHER" id="PTHR10302:SF27">
    <property type="entry name" value="SINGLE-STRANDED DNA-BINDING PROTEIN"/>
    <property type="match status" value="1"/>
</dbReference>
<dbReference type="Gene3D" id="2.40.50.140">
    <property type="entry name" value="Nucleic acid-binding proteins"/>
    <property type="match status" value="1"/>
</dbReference>
<evidence type="ECO:0000256" key="3">
    <source>
        <dbReference type="RuleBase" id="RU000524"/>
    </source>
</evidence>
<dbReference type="SUPFAM" id="SSF50249">
    <property type="entry name" value="Nucleic acid-binding proteins"/>
    <property type="match status" value="1"/>
</dbReference>
<dbReference type="OrthoDB" id="9809878at2"/>
<dbReference type="PROSITE" id="PS50935">
    <property type="entry name" value="SSB"/>
    <property type="match status" value="1"/>
</dbReference>
<evidence type="ECO:0000313" key="5">
    <source>
        <dbReference type="Proteomes" id="UP000250086"/>
    </source>
</evidence>
<reference evidence="4 5" key="1">
    <citation type="submission" date="2018-06" db="EMBL/GenBank/DDBJ databases">
        <authorList>
            <consortium name="Pathogen Informatics"/>
            <person name="Doyle S."/>
        </authorList>
    </citation>
    <scope>NUCLEOTIDE SEQUENCE [LARGE SCALE GENOMIC DNA]</scope>
    <source>
        <strain evidence="4 5">NCTC13093</strain>
    </source>
</reference>
<evidence type="ECO:0000313" key="4">
    <source>
        <dbReference type="EMBL" id="SPT69094.1"/>
    </source>
</evidence>
<accession>A0A2X0V3K1</accession>
<protein>
    <recommendedName>
        <fullName evidence="2 3">Single-stranded DNA-binding protein</fullName>
        <shortName evidence="2">SSB</shortName>
    </recommendedName>
</protein>
<keyword evidence="1 2" id="KW-0238">DNA-binding</keyword>
<evidence type="ECO:0000256" key="1">
    <source>
        <dbReference type="ARBA" id="ARBA00023125"/>
    </source>
</evidence>
<proteinExistence type="inferred from homology"/>
<evidence type="ECO:0000256" key="2">
    <source>
        <dbReference type="HAMAP-Rule" id="MF_00984"/>
    </source>
</evidence>
<dbReference type="Pfam" id="PF00436">
    <property type="entry name" value="SSB"/>
    <property type="match status" value="1"/>
</dbReference>
<dbReference type="GO" id="GO:0009295">
    <property type="term" value="C:nucleoid"/>
    <property type="evidence" value="ECO:0007669"/>
    <property type="project" value="TreeGrafter"/>
</dbReference>
<dbReference type="EMBL" id="UAPV01000001">
    <property type="protein sequence ID" value="SPT69094.1"/>
    <property type="molecule type" value="Genomic_DNA"/>
</dbReference>
<dbReference type="InterPro" id="IPR011344">
    <property type="entry name" value="ssDNA-bd"/>
</dbReference>
<dbReference type="GO" id="GO:0003697">
    <property type="term" value="F:single-stranded DNA binding"/>
    <property type="evidence" value="ECO:0007669"/>
    <property type="project" value="UniProtKB-UniRule"/>
</dbReference>
<dbReference type="HAMAP" id="MF_00984">
    <property type="entry name" value="SSB"/>
    <property type="match status" value="1"/>
</dbReference>
<dbReference type="GO" id="GO:0006260">
    <property type="term" value="P:DNA replication"/>
    <property type="evidence" value="ECO:0007669"/>
    <property type="project" value="InterPro"/>
</dbReference>
<dbReference type="Proteomes" id="UP000250086">
    <property type="component" value="Unassembled WGS sequence"/>
</dbReference>
<dbReference type="PANTHER" id="PTHR10302">
    <property type="entry name" value="SINGLE-STRANDED DNA-BINDING PROTEIN"/>
    <property type="match status" value="1"/>
</dbReference>
<comment type="subunit">
    <text evidence="2">Homotetramer.</text>
</comment>
<gene>
    <name evidence="4" type="primary">ssb</name>
    <name evidence="4" type="ORF">NCTC13093_00457</name>
</gene>
<name>A0A2X0V3K1_9GAMM</name>
<organism evidence="4 5">
    <name type="scientific">Anaerobiospirillum thomasii</name>
    <dbReference type="NCBI Taxonomy" id="179995"/>
    <lineage>
        <taxon>Bacteria</taxon>
        <taxon>Pseudomonadati</taxon>
        <taxon>Pseudomonadota</taxon>
        <taxon>Gammaproteobacteria</taxon>
        <taxon>Aeromonadales</taxon>
        <taxon>Succinivibrionaceae</taxon>
        <taxon>Anaerobiospirillum</taxon>
    </lineage>
</organism>
<keyword evidence="5" id="KW-1185">Reference proteome</keyword>